<dbReference type="PANTHER" id="PTHR31589">
    <property type="entry name" value="PROTEIN, PUTATIVE (DUF239)-RELATED-RELATED"/>
    <property type="match status" value="1"/>
</dbReference>
<dbReference type="Pfam" id="PF14365">
    <property type="entry name" value="Neprosin_AP"/>
    <property type="match status" value="1"/>
</dbReference>
<reference evidence="3" key="1">
    <citation type="submission" date="2025-08" db="UniProtKB">
        <authorList>
            <consortium name="RefSeq"/>
        </authorList>
    </citation>
    <scope>IDENTIFICATION</scope>
    <source>
        <tissue evidence="3">Fruit stalk</tissue>
    </source>
</reference>
<feature type="domain" description="Neprosin PEP catalytic" evidence="1">
    <location>
        <begin position="174"/>
        <end position="433"/>
    </location>
</feature>
<keyword evidence="2" id="KW-1185">Reference proteome</keyword>
<dbReference type="KEGG" id="dzi:111274164"/>
<protein>
    <submittedName>
        <fullName evidence="3">Uncharacterized protein LOC111274164</fullName>
    </submittedName>
</protein>
<dbReference type="InterPro" id="IPR025521">
    <property type="entry name" value="Neprosin_propep"/>
</dbReference>
<name>A0A6P5WES3_DURZI</name>
<evidence type="ECO:0000313" key="2">
    <source>
        <dbReference type="Proteomes" id="UP000515121"/>
    </source>
</evidence>
<sequence>MSRATRARIRAQLDNNRIKFEFYSNRIRLKIEDQISHFDPQLDNVSVSRMFSYIHVDGRSISSSDKTIELAKHKGTIKTIQSEDGDVIDCVDIYKQPAFDHPLLRNHTIQMKPNSFIGGIEAENFEPKLIQDWYRNEQCPEGTIPIVRAQIPKPTRTLAFVPPRKDLDKVEIKADPRTNHEYAQVSVDDGNYFGVSAWLNVWNPATFDTEFSLAQIWVVSGHEYSALNTVEAGWITNSDQKQTRLFIYWTSDGYQKTGCYNLVCPGFVQTNNTVVLGSLLEPVSTYGGTQFDINIFIHKVKHILLKMFQDKQSGNWWLRIQQIDVGYWPGSIFTTLSDRADMLSWGGEIVNLQSQGHHTSTQMGSGHFPSEGFNKASYIRNLRHMDESGSIKDAENVVPYVTRPECYDLQMGDMKNFGTHFFFGGPGYSDKCQ</sequence>
<dbReference type="GeneID" id="111274164"/>
<dbReference type="InterPro" id="IPR004314">
    <property type="entry name" value="Neprosin"/>
</dbReference>
<dbReference type="AlphaFoldDB" id="A0A6P5WES3"/>
<dbReference type="RefSeq" id="XP_022714535.1">
    <property type="nucleotide sequence ID" value="XM_022858800.1"/>
</dbReference>
<organism evidence="2 3">
    <name type="scientific">Durio zibethinus</name>
    <name type="common">Durian</name>
    <dbReference type="NCBI Taxonomy" id="66656"/>
    <lineage>
        <taxon>Eukaryota</taxon>
        <taxon>Viridiplantae</taxon>
        <taxon>Streptophyta</taxon>
        <taxon>Embryophyta</taxon>
        <taxon>Tracheophyta</taxon>
        <taxon>Spermatophyta</taxon>
        <taxon>Magnoliopsida</taxon>
        <taxon>eudicotyledons</taxon>
        <taxon>Gunneridae</taxon>
        <taxon>Pentapetalae</taxon>
        <taxon>rosids</taxon>
        <taxon>malvids</taxon>
        <taxon>Malvales</taxon>
        <taxon>Malvaceae</taxon>
        <taxon>Helicteroideae</taxon>
        <taxon>Durio</taxon>
    </lineage>
</organism>
<dbReference type="Pfam" id="PF03080">
    <property type="entry name" value="Neprosin"/>
    <property type="match status" value="1"/>
</dbReference>
<dbReference type="InterPro" id="IPR053168">
    <property type="entry name" value="Glutamic_endopeptidase"/>
</dbReference>
<dbReference type="PROSITE" id="PS52045">
    <property type="entry name" value="NEPROSIN_PEP_CD"/>
    <property type="match status" value="1"/>
</dbReference>
<evidence type="ECO:0000259" key="1">
    <source>
        <dbReference type="PROSITE" id="PS52045"/>
    </source>
</evidence>
<proteinExistence type="predicted"/>
<dbReference type="OrthoDB" id="1858978at2759"/>
<dbReference type="Gene3D" id="3.90.1320.10">
    <property type="entry name" value="Outer-capsid protein sigma 3, large lobe"/>
    <property type="match status" value="1"/>
</dbReference>
<dbReference type="PANTHER" id="PTHR31589:SF221">
    <property type="entry name" value="LIGASE, PUTATIVE (DUF239)-RELATED"/>
    <property type="match status" value="1"/>
</dbReference>
<accession>A0A6P5WES3</accession>
<gene>
    <name evidence="3" type="primary">LOC111274164</name>
</gene>
<dbReference type="Proteomes" id="UP000515121">
    <property type="component" value="Unplaced"/>
</dbReference>
<evidence type="ECO:0000313" key="3">
    <source>
        <dbReference type="RefSeq" id="XP_022714535.1"/>
    </source>
</evidence>